<dbReference type="OMA" id="AMERDCA"/>
<dbReference type="OrthoDB" id="541052at2759"/>
<keyword evidence="4" id="KW-1185">Reference proteome</keyword>
<dbReference type="PANTHER" id="PTHR12203">
    <property type="entry name" value="KDEL LYS-ASP-GLU-LEU CONTAINING - RELATED"/>
    <property type="match status" value="1"/>
</dbReference>
<dbReference type="Pfam" id="PF05686">
    <property type="entry name" value="Glyco_transf_90"/>
    <property type="match status" value="1"/>
</dbReference>
<organism evidence="3 4">
    <name type="scientific">Sphaerulina musiva (strain SO2202)</name>
    <name type="common">Poplar stem canker fungus</name>
    <name type="synonym">Septoria musiva</name>
    <dbReference type="NCBI Taxonomy" id="692275"/>
    <lineage>
        <taxon>Eukaryota</taxon>
        <taxon>Fungi</taxon>
        <taxon>Dikarya</taxon>
        <taxon>Ascomycota</taxon>
        <taxon>Pezizomycotina</taxon>
        <taxon>Dothideomycetes</taxon>
        <taxon>Dothideomycetidae</taxon>
        <taxon>Mycosphaerellales</taxon>
        <taxon>Mycosphaerellaceae</taxon>
        <taxon>Sphaerulina</taxon>
    </lineage>
</organism>
<keyword evidence="1" id="KW-1133">Transmembrane helix</keyword>
<name>M3CEK0_SPHMS</name>
<keyword evidence="1" id="KW-0472">Membrane</keyword>
<dbReference type="Proteomes" id="UP000016931">
    <property type="component" value="Unassembled WGS sequence"/>
</dbReference>
<evidence type="ECO:0000259" key="2">
    <source>
        <dbReference type="SMART" id="SM00672"/>
    </source>
</evidence>
<dbReference type="RefSeq" id="XP_016759592.1">
    <property type="nucleotide sequence ID" value="XM_016908140.1"/>
</dbReference>
<evidence type="ECO:0000313" key="4">
    <source>
        <dbReference type="Proteomes" id="UP000016931"/>
    </source>
</evidence>
<dbReference type="eggNOG" id="KOG2458">
    <property type="taxonomic scope" value="Eukaryota"/>
</dbReference>
<dbReference type="HOGENOM" id="CLU_028539_0_1_1"/>
<dbReference type="GeneID" id="27905277"/>
<feature type="domain" description="Glycosyl transferase CAP10" evidence="2">
    <location>
        <begin position="178"/>
        <end position="420"/>
    </location>
</feature>
<proteinExistence type="predicted"/>
<feature type="transmembrane region" description="Helical" evidence="1">
    <location>
        <begin position="12"/>
        <end position="30"/>
    </location>
</feature>
<evidence type="ECO:0000256" key="1">
    <source>
        <dbReference type="SAM" id="Phobius"/>
    </source>
</evidence>
<dbReference type="EMBL" id="KB456266">
    <property type="protein sequence ID" value="EMF11471.1"/>
    <property type="molecule type" value="Genomic_DNA"/>
</dbReference>
<gene>
    <name evidence="3" type="ORF">SEPMUDRAFT_164966</name>
</gene>
<dbReference type="SMART" id="SM00672">
    <property type="entry name" value="CAP10"/>
    <property type="match status" value="1"/>
</dbReference>
<dbReference type="InterPro" id="IPR006598">
    <property type="entry name" value="CAP10"/>
</dbReference>
<accession>M3CEK0</accession>
<sequence length="459" mass="53725">MDFRRVAWSQRTLVIVLAIQAVFLLLLLWSRNPFHLKQQQQQQYRTTNSLTTEQCLNHFPDLYYEIDRAVHLWKAKNHTISEADVDISWQATGPFDGGALKILIHENQLRVLESINAMADSAYQERGLGILQLLLRALESATAVGEILPTIEAAIVLQDISYPPTEDGTHSFWTWARPLRDVHFNRTNVWQGQELHYERFWKDETFRRVWLVPNFDLWATGSIGEFEESRRLAREFDMPSIADKIPKVVWRGTEWVNPEIRDKLVNVSRGKSWADVKYSNFTPTTINNNKDEEEQILNNHLPISHLCTYALTIHTEGFSYSGRLSHLLNCNSLPLIHNLTYTTHYYHLLQPSGPQQNYISVRNDFSDLEDTVQYFLSHPEEADVIVRNSVNTFRDKYLTPQAGDCYLRLLVRGYKDVAFEPRVWRAGMGRKRKRKREEKRRKIDRLLYFVCLGTRDDDD</sequence>
<keyword evidence="1" id="KW-0812">Transmembrane</keyword>
<dbReference type="AlphaFoldDB" id="M3CEK0"/>
<reference evidence="3 4" key="1">
    <citation type="journal article" date="2012" name="PLoS Pathog.">
        <title>Diverse lifestyles and strategies of plant pathogenesis encoded in the genomes of eighteen Dothideomycetes fungi.</title>
        <authorList>
            <person name="Ohm R.A."/>
            <person name="Feau N."/>
            <person name="Henrissat B."/>
            <person name="Schoch C.L."/>
            <person name="Horwitz B.A."/>
            <person name="Barry K.W."/>
            <person name="Condon B.J."/>
            <person name="Copeland A.C."/>
            <person name="Dhillon B."/>
            <person name="Glaser F."/>
            <person name="Hesse C.N."/>
            <person name="Kosti I."/>
            <person name="LaButti K."/>
            <person name="Lindquist E.A."/>
            <person name="Lucas S."/>
            <person name="Salamov A.A."/>
            <person name="Bradshaw R.E."/>
            <person name="Ciuffetti L."/>
            <person name="Hamelin R.C."/>
            <person name="Kema G.H.J."/>
            <person name="Lawrence C."/>
            <person name="Scott J.A."/>
            <person name="Spatafora J.W."/>
            <person name="Turgeon B.G."/>
            <person name="de Wit P.J.G.M."/>
            <person name="Zhong S."/>
            <person name="Goodwin S.B."/>
            <person name="Grigoriev I.V."/>
        </authorList>
    </citation>
    <scope>NUCLEOTIDE SEQUENCE [LARGE SCALE GENOMIC DNA]</scope>
    <source>
        <strain evidence="3 4">SO2202</strain>
    </source>
</reference>
<protein>
    <recommendedName>
        <fullName evidence="2">Glycosyl transferase CAP10 domain-containing protein</fullName>
    </recommendedName>
</protein>
<dbReference type="InterPro" id="IPR051091">
    <property type="entry name" value="O-Glucosyltr/Glycosyltrsf_90"/>
</dbReference>
<dbReference type="PANTHER" id="PTHR12203:SF107">
    <property type="entry name" value="GLYCOSYL TRANSFERASE CAP10 DOMAIN-CONTAINING PROTEIN"/>
    <property type="match status" value="1"/>
</dbReference>
<evidence type="ECO:0000313" key="3">
    <source>
        <dbReference type="EMBL" id="EMF11471.1"/>
    </source>
</evidence>